<dbReference type="EMBL" id="ACKS01000107">
    <property type="protein sequence ID" value="EFA42963.1"/>
    <property type="molecule type" value="Genomic_DNA"/>
</dbReference>
<reference evidence="1 2" key="1">
    <citation type="submission" date="2009-10" db="EMBL/GenBank/DDBJ databases">
        <authorList>
            <person name="Qin X."/>
            <person name="Bachman B."/>
            <person name="Battles P."/>
            <person name="Bell A."/>
            <person name="Bess C."/>
            <person name="Bickham C."/>
            <person name="Chaboub L."/>
            <person name="Chen D."/>
            <person name="Coyle M."/>
            <person name="Deiros D.R."/>
            <person name="Dinh H."/>
            <person name="Forbes L."/>
            <person name="Fowler G."/>
            <person name="Francisco L."/>
            <person name="Fu Q."/>
            <person name="Gubbala S."/>
            <person name="Hale W."/>
            <person name="Han Y."/>
            <person name="Hemphill L."/>
            <person name="Highlander S.K."/>
            <person name="Hirani K."/>
            <person name="Hogues M."/>
            <person name="Jackson L."/>
            <person name="Jakkamsetti A."/>
            <person name="Javaid M."/>
            <person name="Jiang H."/>
            <person name="Korchina V."/>
            <person name="Kovar C."/>
            <person name="Lara F."/>
            <person name="Lee S."/>
            <person name="Mata R."/>
            <person name="Mathew T."/>
            <person name="Moen C."/>
            <person name="Morales K."/>
            <person name="Munidasa M."/>
            <person name="Nazareth L."/>
            <person name="Ngo R."/>
            <person name="Nguyen L."/>
            <person name="Okwuonu G."/>
            <person name="Ongeri F."/>
            <person name="Patil S."/>
            <person name="Petrosino J."/>
            <person name="Pham C."/>
            <person name="Pham P."/>
            <person name="Pu L.-L."/>
            <person name="Puazo M."/>
            <person name="Raj R."/>
            <person name="Reid J."/>
            <person name="Rouhana J."/>
            <person name="Saada N."/>
            <person name="Shang Y."/>
            <person name="Simmons D."/>
            <person name="Thornton R."/>
            <person name="Warren J."/>
            <person name="Weissenberger G."/>
            <person name="Zhang J."/>
            <person name="Zhang L."/>
            <person name="Zhou C."/>
            <person name="Zhu D."/>
            <person name="Muzny D."/>
            <person name="Worley K."/>
            <person name="Gibbs R."/>
        </authorList>
    </citation>
    <scope>NUCLEOTIDE SEQUENCE [LARGE SCALE GENOMIC DNA]</scope>
    <source>
        <strain evidence="1 2">DSM 17361</strain>
    </source>
</reference>
<organism evidence="1 2">
    <name type="scientific">Hallella bergensis DSM 17361</name>
    <dbReference type="NCBI Taxonomy" id="585502"/>
    <lineage>
        <taxon>Bacteria</taxon>
        <taxon>Pseudomonadati</taxon>
        <taxon>Bacteroidota</taxon>
        <taxon>Bacteroidia</taxon>
        <taxon>Bacteroidales</taxon>
        <taxon>Prevotellaceae</taxon>
        <taxon>Hallella</taxon>
    </lineage>
</organism>
<evidence type="ECO:0000313" key="1">
    <source>
        <dbReference type="EMBL" id="EFA42963.1"/>
    </source>
</evidence>
<dbReference type="Proteomes" id="UP000003160">
    <property type="component" value="Unassembled WGS sequence"/>
</dbReference>
<gene>
    <name evidence="1" type="ORF">HMPREF0645_2599</name>
</gene>
<dbReference type="AlphaFoldDB" id="D1Q064"/>
<proteinExistence type="predicted"/>
<accession>D1Q064</accession>
<sequence>MNMERTLNSKKYSYAGLFQHIQKGNTLHVSLDCYSASGVQVECTRQNKYAGCDPKNNKYTTSTTDKKGYITIYRRY</sequence>
<name>D1Q064_9BACT</name>
<evidence type="ECO:0000313" key="2">
    <source>
        <dbReference type="Proteomes" id="UP000003160"/>
    </source>
</evidence>
<protein>
    <submittedName>
        <fullName evidence="1">Uncharacterized protein</fullName>
    </submittedName>
</protein>
<dbReference type="HOGENOM" id="CLU_2651392_0_0_10"/>
<keyword evidence="2" id="KW-1185">Reference proteome</keyword>
<comment type="caution">
    <text evidence="1">The sequence shown here is derived from an EMBL/GenBank/DDBJ whole genome shotgun (WGS) entry which is preliminary data.</text>
</comment>